<evidence type="ECO:0000313" key="3">
    <source>
        <dbReference type="Proteomes" id="UP001276659"/>
    </source>
</evidence>
<dbReference type="AlphaFoldDB" id="A0AAD9ZHV9"/>
<reference evidence="2" key="1">
    <citation type="submission" date="2022-11" db="EMBL/GenBank/DDBJ databases">
        <title>Chromosomal genome sequence assembly and mating type (MAT) locus characterization of the leprose asexual lichenized fungus Lepraria neglecta (Nyl.) Erichsen.</title>
        <authorList>
            <person name="Allen J.L."/>
            <person name="Pfeffer B."/>
        </authorList>
    </citation>
    <scope>NUCLEOTIDE SEQUENCE</scope>
    <source>
        <strain evidence="2">Allen 5258</strain>
    </source>
</reference>
<gene>
    <name evidence="2" type="ORF">OEA41_000040</name>
</gene>
<organism evidence="2 3">
    <name type="scientific">Lepraria neglecta</name>
    <dbReference type="NCBI Taxonomy" id="209136"/>
    <lineage>
        <taxon>Eukaryota</taxon>
        <taxon>Fungi</taxon>
        <taxon>Dikarya</taxon>
        <taxon>Ascomycota</taxon>
        <taxon>Pezizomycotina</taxon>
        <taxon>Lecanoromycetes</taxon>
        <taxon>OSLEUM clade</taxon>
        <taxon>Lecanoromycetidae</taxon>
        <taxon>Lecanorales</taxon>
        <taxon>Lecanorineae</taxon>
        <taxon>Stereocaulaceae</taxon>
        <taxon>Lepraria</taxon>
    </lineage>
</organism>
<protein>
    <submittedName>
        <fullName evidence="2">Uncharacterized protein</fullName>
    </submittedName>
</protein>
<dbReference type="Proteomes" id="UP001276659">
    <property type="component" value="Unassembled WGS sequence"/>
</dbReference>
<sequence length="455" mass="50870">MAPQDDDGKKGGDDKKNGDRSKDGEQAKDEPKFLDELSGLGRSTTGTSDLLTSVQEAGSYEYLARAGPENTVRLLTATDGHSFTAQPTGTLYQPETEVDQGWGSSSLQDHDTTTEPSPTSGAIQNTRVDAASQTDQSLVNSASDDEDEDDDTVRAPSWTSQITQNGLFALANWSNWISIMSTFHHEEDVTILAAYSVTDISPRATQEASDHRLSSVEPSVIARTVGPSVITVSPYRNNAQRRQTSDGRAEVEKFEFSKQLLIEMDHSKHHLEIDLFRPERSEDIFPTHVLSPLALYHKLRMLKVFRMKASYQSNIWPAVWLNPELKELTPEMANGGEPIERLSRLEDTPNPGRGCTEAAIPDQFSIAKLIFTNFTVDMVFFLCFDPVKLQEVEFRRCKLARDLLKGIEALGLGRTKDHFSVDTRFFRRFNSTILRKVELHKCRVSDVLAEELEGL</sequence>
<feature type="compositionally biased region" description="Polar residues" evidence="1">
    <location>
        <begin position="114"/>
        <end position="142"/>
    </location>
</feature>
<keyword evidence="3" id="KW-1185">Reference proteome</keyword>
<feature type="region of interest" description="Disordered" evidence="1">
    <location>
        <begin position="1"/>
        <end position="49"/>
    </location>
</feature>
<proteinExistence type="predicted"/>
<name>A0AAD9ZHV9_9LECA</name>
<feature type="compositionally biased region" description="Polar residues" evidence="1">
    <location>
        <begin position="83"/>
        <end position="93"/>
    </location>
</feature>
<feature type="region of interest" description="Disordered" evidence="1">
    <location>
        <begin position="83"/>
        <end position="158"/>
    </location>
</feature>
<dbReference type="EMBL" id="JASNWA010000003">
    <property type="protein sequence ID" value="KAK3177908.1"/>
    <property type="molecule type" value="Genomic_DNA"/>
</dbReference>
<accession>A0AAD9ZHV9</accession>
<feature type="compositionally biased region" description="Basic and acidic residues" evidence="1">
    <location>
        <begin position="1"/>
        <end position="35"/>
    </location>
</feature>
<evidence type="ECO:0000313" key="2">
    <source>
        <dbReference type="EMBL" id="KAK3177908.1"/>
    </source>
</evidence>
<comment type="caution">
    <text evidence="2">The sequence shown here is derived from an EMBL/GenBank/DDBJ whole genome shotgun (WGS) entry which is preliminary data.</text>
</comment>
<evidence type="ECO:0000256" key="1">
    <source>
        <dbReference type="SAM" id="MobiDB-lite"/>
    </source>
</evidence>